<name>B6JYD4_SCHJY</name>
<dbReference type="Pfam" id="PF14853">
    <property type="entry name" value="Fis1_TPR_C"/>
    <property type="match status" value="1"/>
</dbReference>
<dbReference type="InterPro" id="IPR011990">
    <property type="entry name" value="TPR-like_helical_dom_sf"/>
</dbReference>
<dbReference type="PANTHER" id="PTHR13247">
    <property type="entry name" value="TETRATRICOPEPTIDE REPEAT PROTEIN 11 TPR REPEAT PROTEIN 11"/>
    <property type="match status" value="1"/>
</dbReference>
<dbReference type="InterPro" id="IPR028061">
    <property type="entry name" value="Fis1_TPR_C"/>
</dbReference>
<keyword evidence="3" id="KW-1185">Reference proteome</keyword>
<dbReference type="RefSeq" id="XP_002172845.1">
    <property type="nucleotide sequence ID" value="XM_002172809.2"/>
</dbReference>
<evidence type="ECO:0000313" key="2">
    <source>
        <dbReference type="EMBL" id="EEB06552.1"/>
    </source>
</evidence>
<organism evidence="2 3">
    <name type="scientific">Schizosaccharomyces japonicus (strain yFS275 / FY16936)</name>
    <name type="common">Fission yeast</name>
    <dbReference type="NCBI Taxonomy" id="402676"/>
    <lineage>
        <taxon>Eukaryota</taxon>
        <taxon>Fungi</taxon>
        <taxon>Dikarya</taxon>
        <taxon>Ascomycota</taxon>
        <taxon>Taphrinomycotina</taxon>
        <taxon>Schizosaccharomycetes</taxon>
        <taxon>Schizosaccharomycetales</taxon>
        <taxon>Schizosaccharomycetaceae</taxon>
        <taxon>Schizosaccharomyces</taxon>
    </lineage>
</organism>
<dbReference type="AlphaFoldDB" id="B6JYD4"/>
<dbReference type="VEuPathDB" id="FungiDB:SJAG_01594"/>
<protein>
    <recommendedName>
        <fullName evidence="1">Mitochondrial fission 1 protein</fullName>
    </recommendedName>
</protein>
<evidence type="ECO:0000313" key="3">
    <source>
        <dbReference type="Proteomes" id="UP000001744"/>
    </source>
</evidence>
<dbReference type="HOGENOM" id="CLU_123480_0_0_1"/>
<dbReference type="SUPFAM" id="SSF48452">
    <property type="entry name" value="TPR-like"/>
    <property type="match status" value="1"/>
</dbReference>
<dbReference type="GeneID" id="7052281"/>
<dbReference type="Gene3D" id="1.25.40.10">
    <property type="entry name" value="Tetratricopeptide repeat domain"/>
    <property type="match status" value="1"/>
</dbReference>
<dbReference type="Proteomes" id="UP000001744">
    <property type="component" value="Unassembled WGS sequence"/>
</dbReference>
<dbReference type="EMBL" id="KE651168">
    <property type="protein sequence ID" value="EEB06552.1"/>
    <property type="molecule type" value="Genomic_DNA"/>
</dbReference>
<accession>B6JYD4</accession>
<evidence type="ECO:0000256" key="1">
    <source>
        <dbReference type="ARBA" id="ARBA00014314"/>
    </source>
</evidence>
<dbReference type="InterPro" id="IPR016543">
    <property type="entry name" value="Fis1"/>
</dbReference>
<sequence>MSSSSSKPTVTLSAQFEAELPDPSADIMYLYGMSLVSAKCIADIEHGIRLLRKCMTVDAARHRDCVYQMAQGYANMNRFEDAEHCTETLLNNDPNDKEARALHEKVACQHESDAALGLGMVACATATCGLLISSWVHRILQLVREW</sequence>
<dbReference type="PANTHER" id="PTHR13247:SF0">
    <property type="entry name" value="MITOCHONDRIAL FISSION 1 PROTEIN"/>
    <property type="match status" value="1"/>
</dbReference>
<dbReference type="OMA" id="FEYGWYL"/>
<dbReference type="GO" id="GO:0000266">
    <property type="term" value="P:mitochondrial fission"/>
    <property type="evidence" value="ECO:0007669"/>
    <property type="project" value="InterPro"/>
</dbReference>
<reference evidence="2 3" key="1">
    <citation type="journal article" date="2011" name="Science">
        <title>Comparative functional genomics of the fission yeasts.</title>
        <authorList>
            <person name="Rhind N."/>
            <person name="Chen Z."/>
            <person name="Yassour M."/>
            <person name="Thompson D.A."/>
            <person name="Haas B.J."/>
            <person name="Habib N."/>
            <person name="Wapinski I."/>
            <person name="Roy S."/>
            <person name="Lin M.F."/>
            <person name="Heiman D.I."/>
            <person name="Young S.K."/>
            <person name="Furuya K."/>
            <person name="Guo Y."/>
            <person name="Pidoux A."/>
            <person name="Chen H.M."/>
            <person name="Robbertse B."/>
            <person name="Goldberg J.M."/>
            <person name="Aoki K."/>
            <person name="Bayne E.H."/>
            <person name="Berlin A.M."/>
            <person name="Desjardins C.A."/>
            <person name="Dobbs E."/>
            <person name="Dukaj L."/>
            <person name="Fan L."/>
            <person name="FitzGerald M.G."/>
            <person name="French C."/>
            <person name="Gujja S."/>
            <person name="Hansen K."/>
            <person name="Keifenheim D."/>
            <person name="Levin J.Z."/>
            <person name="Mosher R.A."/>
            <person name="Mueller C.A."/>
            <person name="Pfiffner J."/>
            <person name="Priest M."/>
            <person name="Russ C."/>
            <person name="Smialowska A."/>
            <person name="Swoboda P."/>
            <person name="Sykes S.M."/>
            <person name="Vaughn M."/>
            <person name="Vengrova S."/>
            <person name="Yoder R."/>
            <person name="Zeng Q."/>
            <person name="Allshire R."/>
            <person name="Baulcombe D."/>
            <person name="Birren B.W."/>
            <person name="Brown W."/>
            <person name="Ekwall K."/>
            <person name="Kellis M."/>
            <person name="Leatherwood J."/>
            <person name="Levin H."/>
            <person name="Margalit H."/>
            <person name="Martienssen R."/>
            <person name="Nieduszynski C.A."/>
            <person name="Spatafora J.W."/>
            <person name="Friedman N."/>
            <person name="Dalgaard J.Z."/>
            <person name="Baumann P."/>
            <person name="Niki H."/>
            <person name="Regev A."/>
            <person name="Nusbaum C."/>
        </authorList>
    </citation>
    <scope>NUCLEOTIDE SEQUENCE [LARGE SCALE GENOMIC DNA]</scope>
    <source>
        <strain evidence="3">yFS275 / FY16936</strain>
    </source>
</reference>
<proteinExistence type="predicted"/>
<dbReference type="JaponicusDB" id="SJAG_01594"/>
<dbReference type="STRING" id="402676.B6JYD4"/>
<gene>
    <name evidence="2" type="ORF">SJAG_01594</name>
</gene>